<dbReference type="Proteomes" id="UP001608902">
    <property type="component" value="Unassembled WGS sequence"/>
</dbReference>
<protein>
    <submittedName>
        <fullName evidence="1">Uncharacterized protein</fullName>
    </submittedName>
</protein>
<comment type="caution">
    <text evidence="1">The sequence shown here is derived from an EMBL/GenBank/DDBJ whole genome shotgun (WGS) entry which is preliminary data.</text>
</comment>
<dbReference type="InterPro" id="IPR036719">
    <property type="entry name" value="Neuro-gated_channel_TM_sf"/>
</dbReference>
<keyword evidence="2" id="KW-1185">Reference proteome</keyword>
<dbReference type="EMBL" id="JBGFUD010010765">
    <property type="protein sequence ID" value="MFH4983003.1"/>
    <property type="molecule type" value="Genomic_DNA"/>
</dbReference>
<evidence type="ECO:0000313" key="2">
    <source>
        <dbReference type="Proteomes" id="UP001608902"/>
    </source>
</evidence>
<dbReference type="AlphaFoldDB" id="A0ABD6ESR9"/>
<evidence type="ECO:0000313" key="1">
    <source>
        <dbReference type="EMBL" id="MFH4983003.1"/>
    </source>
</evidence>
<accession>A0ABD6ESR9</accession>
<gene>
    <name evidence="1" type="ORF">AB6A40_009712</name>
</gene>
<dbReference type="SUPFAM" id="SSF90112">
    <property type="entry name" value="Neurotransmitter-gated ion-channel transmembrane pore"/>
    <property type="match status" value="1"/>
</dbReference>
<sequence>MPRWVRVIFLEYLPLFLIMQRPDRSRSEYRQNYRMRKFQKKMKRCKCRDIFTEHLSLQHFEPGEFVEMSRTKIHYLHDSHMDEIMEDNSLLDARLDCFASEIRTDENTVPQTNNLIGPNEGFCNFLNDDVRKATDAVDYIMEFVKLKDESKKVTYTCQE</sequence>
<reference evidence="1 2" key="1">
    <citation type="submission" date="2024-08" db="EMBL/GenBank/DDBJ databases">
        <title>Gnathostoma spinigerum genome.</title>
        <authorList>
            <person name="Gonzalez-Bertolin B."/>
            <person name="Monzon S."/>
            <person name="Zaballos A."/>
            <person name="Jimenez P."/>
            <person name="Dekumyoy P."/>
            <person name="Varona S."/>
            <person name="Cuesta I."/>
            <person name="Sumanam S."/>
            <person name="Adisakwattana P."/>
            <person name="Gasser R.B."/>
            <person name="Hernandez-Gonzalez A."/>
            <person name="Young N.D."/>
            <person name="Perteguer M.J."/>
        </authorList>
    </citation>
    <scope>NUCLEOTIDE SEQUENCE [LARGE SCALE GENOMIC DNA]</scope>
    <source>
        <strain evidence="1">AL3</strain>
        <tissue evidence="1">Liver</tissue>
    </source>
</reference>
<proteinExistence type="predicted"/>
<name>A0ABD6ESR9_9BILA</name>
<organism evidence="1 2">
    <name type="scientific">Gnathostoma spinigerum</name>
    <dbReference type="NCBI Taxonomy" id="75299"/>
    <lineage>
        <taxon>Eukaryota</taxon>
        <taxon>Metazoa</taxon>
        <taxon>Ecdysozoa</taxon>
        <taxon>Nematoda</taxon>
        <taxon>Chromadorea</taxon>
        <taxon>Rhabditida</taxon>
        <taxon>Spirurina</taxon>
        <taxon>Gnathostomatomorpha</taxon>
        <taxon>Gnathostomatoidea</taxon>
        <taxon>Gnathostomatidae</taxon>
        <taxon>Gnathostoma</taxon>
    </lineage>
</organism>